<dbReference type="AlphaFoldDB" id="A0AAJ8MWV9"/>
<evidence type="ECO:0000313" key="3">
    <source>
        <dbReference type="EMBL" id="WWD18683.1"/>
    </source>
</evidence>
<dbReference type="RefSeq" id="XP_031864415.2">
    <property type="nucleotide sequence ID" value="XM_032001525.2"/>
</dbReference>
<feature type="region of interest" description="Disordered" evidence="1">
    <location>
        <begin position="297"/>
        <end position="343"/>
    </location>
</feature>
<gene>
    <name evidence="3" type="ORF">CI109_103137</name>
</gene>
<dbReference type="Pfam" id="PF13621">
    <property type="entry name" value="Cupin_8"/>
    <property type="match status" value="1"/>
</dbReference>
<accession>A0AAJ8MWV9</accession>
<dbReference type="PANTHER" id="PTHR12461:SF94">
    <property type="entry name" value="JMJC DOMAIN-CONTAINING PROTEIN"/>
    <property type="match status" value="1"/>
</dbReference>
<protein>
    <recommendedName>
        <fullName evidence="2">JmjC domain-containing protein</fullName>
    </recommendedName>
</protein>
<sequence>MQTKSHEIVQALRDEYRDEKLQTTRDIAACGPAVLVLLVRSSQALLGHVTSQSMMSSDAVQTKQSPTTSHFEINLTLKTLFTLAQESINSIPFNLVPRHWLRLYTDTSLLLSLSDLIFDDDTNVGKRRKVWLDFVRRLDMAIIVAGALGEKRAEWIQDTIKEIQRTKLGHRISNSSDEERPTKRARVKISTPAIDASSSTTLMYAPNPIPVLGTPPSLTRYLTHHIDHPFILRGHLTESWSASKKWQSAKYLLDQAGEGRVVPVEIGRAYDDEEWGQKIIPFKEFLRRAGFDVQDDDDVVHAGDEGKLTKQRERLRDEESVEDEGGADEDDSGHSTEAHGSKTPPLYLAQYGLFDQFPELARDISYPDYVWSEPPIPVDVPSYSPPQTEDGVIVNVWIGSGGSEIVSPAHTDPYYNCYAQVLGQKRVWLAPPSCGPYMHAYGSGQTNPGAEDDQNRSEINLDQNYTDNDENTSGLAEKYMTNTSKVPILRPLPREHSDFQSLIQGEFPDYHEHVWPVSLEAVLQPGDLMVMPPGWWHAMRGEGDGPGWSVSMWY</sequence>
<dbReference type="Proteomes" id="UP000322225">
    <property type="component" value="Chromosome 5"/>
</dbReference>
<dbReference type="GeneID" id="43585630"/>
<dbReference type="PROSITE" id="PS51184">
    <property type="entry name" value="JMJC"/>
    <property type="match status" value="1"/>
</dbReference>
<evidence type="ECO:0000259" key="2">
    <source>
        <dbReference type="PROSITE" id="PS51184"/>
    </source>
</evidence>
<dbReference type="EMBL" id="CP144055">
    <property type="protein sequence ID" value="WWD18683.1"/>
    <property type="molecule type" value="Genomic_DNA"/>
</dbReference>
<evidence type="ECO:0000256" key="1">
    <source>
        <dbReference type="SAM" id="MobiDB-lite"/>
    </source>
</evidence>
<feature type="compositionally biased region" description="Acidic residues" evidence="1">
    <location>
        <begin position="319"/>
        <end position="331"/>
    </location>
</feature>
<dbReference type="KEGG" id="ksn:43585630"/>
<proteinExistence type="predicted"/>
<organism evidence="3 4">
    <name type="scientific">Kwoniella shandongensis</name>
    <dbReference type="NCBI Taxonomy" id="1734106"/>
    <lineage>
        <taxon>Eukaryota</taxon>
        <taxon>Fungi</taxon>
        <taxon>Dikarya</taxon>
        <taxon>Basidiomycota</taxon>
        <taxon>Agaricomycotina</taxon>
        <taxon>Tremellomycetes</taxon>
        <taxon>Tremellales</taxon>
        <taxon>Cryptococcaceae</taxon>
        <taxon>Kwoniella</taxon>
    </lineage>
</organism>
<dbReference type="InterPro" id="IPR041667">
    <property type="entry name" value="Cupin_8"/>
</dbReference>
<reference evidence="3" key="1">
    <citation type="submission" date="2017-08" db="EMBL/GenBank/DDBJ databases">
        <authorList>
            <person name="Cuomo C."/>
            <person name="Billmyre B."/>
            <person name="Heitman J."/>
        </authorList>
    </citation>
    <scope>NUCLEOTIDE SEQUENCE</scope>
    <source>
        <strain evidence="3">CBS 12478</strain>
    </source>
</reference>
<keyword evidence="4" id="KW-1185">Reference proteome</keyword>
<reference evidence="3" key="2">
    <citation type="submission" date="2024-01" db="EMBL/GenBank/DDBJ databases">
        <title>Comparative genomics of Cryptococcus and Kwoniella reveals pathogenesis evolution and contrasting modes of karyotype evolution via chromosome fusion or intercentromeric recombination.</title>
        <authorList>
            <person name="Coelho M.A."/>
            <person name="David-Palma M."/>
            <person name="Shea T."/>
            <person name="Bowers K."/>
            <person name="McGinley-Smith S."/>
            <person name="Mohammad A.W."/>
            <person name="Gnirke A."/>
            <person name="Yurkov A.M."/>
            <person name="Nowrousian M."/>
            <person name="Sun S."/>
            <person name="Cuomo C.A."/>
            <person name="Heitman J."/>
        </authorList>
    </citation>
    <scope>NUCLEOTIDE SEQUENCE</scope>
    <source>
        <strain evidence="3">CBS 12478</strain>
    </source>
</reference>
<feature type="compositionally biased region" description="Basic and acidic residues" evidence="1">
    <location>
        <begin position="299"/>
        <end position="318"/>
    </location>
</feature>
<name>A0AAJ8MWV9_9TREE</name>
<dbReference type="InterPro" id="IPR003347">
    <property type="entry name" value="JmjC_dom"/>
</dbReference>
<evidence type="ECO:0000313" key="4">
    <source>
        <dbReference type="Proteomes" id="UP000322225"/>
    </source>
</evidence>
<dbReference type="Gene3D" id="2.60.120.650">
    <property type="entry name" value="Cupin"/>
    <property type="match status" value="1"/>
</dbReference>
<dbReference type="PANTHER" id="PTHR12461">
    <property type="entry name" value="HYPOXIA-INDUCIBLE FACTOR 1 ALPHA INHIBITOR-RELATED"/>
    <property type="match status" value="1"/>
</dbReference>
<dbReference type="SUPFAM" id="SSF51197">
    <property type="entry name" value="Clavaminate synthase-like"/>
    <property type="match status" value="1"/>
</dbReference>
<feature type="domain" description="JmjC" evidence="2">
    <location>
        <begin position="346"/>
        <end position="554"/>
    </location>
</feature>